<evidence type="ECO:0000256" key="1">
    <source>
        <dbReference type="PROSITE-ProRule" id="PRU01263"/>
    </source>
</evidence>
<evidence type="ECO:0000313" key="3">
    <source>
        <dbReference type="EMBL" id="JAS24690.1"/>
    </source>
</evidence>
<gene>
    <name evidence="3" type="ORF">g.23469</name>
</gene>
<feature type="binding site" evidence="1">
    <location>
        <position position="6"/>
    </location>
    <ligand>
        <name>Zn(2+)</name>
        <dbReference type="ChEBI" id="CHEBI:29105"/>
    </ligand>
</feature>
<keyword evidence="1" id="KW-0479">Metal-binding</keyword>
<protein>
    <recommendedName>
        <fullName evidence="2">ZAD domain-containing protein</fullName>
    </recommendedName>
</protein>
<dbReference type="PANTHER" id="PTHR39942">
    <property type="entry name" value="BCDNA.LD26519-RELATED"/>
    <property type="match status" value="1"/>
</dbReference>
<accession>A0A1B6DGE3</accession>
<dbReference type="SUPFAM" id="SSF57716">
    <property type="entry name" value="Glucocorticoid receptor-like (DNA-binding domain)"/>
    <property type="match status" value="1"/>
</dbReference>
<dbReference type="Pfam" id="PF07776">
    <property type="entry name" value="zf-AD"/>
    <property type="match status" value="1"/>
</dbReference>
<dbReference type="AlphaFoldDB" id="A0A1B6DGE3"/>
<feature type="binding site" evidence="1">
    <location>
        <position position="9"/>
    </location>
    <ligand>
        <name>Zn(2+)</name>
        <dbReference type="ChEBI" id="CHEBI:29105"/>
    </ligand>
</feature>
<feature type="binding site" evidence="1">
    <location>
        <position position="52"/>
    </location>
    <ligand>
        <name>Zn(2+)</name>
        <dbReference type="ChEBI" id="CHEBI:29105"/>
    </ligand>
</feature>
<dbReference type="InterPro" id="IPR012934">
    <property type="entry name" value="Znf_AD"/>
</dbReference>
<feature type="domain" description="ZAD" evidence="2">
    <location>
        <begin position="4"/>
        <end position="79"/>
    </location>
</feature>
<dbReference type="GO" id="GO:0008270">
    <property type="term" value="F:zinc ion binding"/>
    <property type="evidence" value="ECO:0007669"/>
    <property type="project" value="UniProtKB-UniRule"/>
</dbReference>
<feature type="binding site" evidence="1">
    <location>
        <position position="55"/>
    </location>
    <ligand>
        <name>Zn(2+)</name>
        <dbReference type="ChEBI" id="CHEBI:29105"/>
    </ligand>
</feature>
<keyword evidence="1" id="KW-0862">Zinc</keyword>
<reference evidence="3" key="1">
    <citation type="submission" date="2015-12" db="EMBL/GenBank/DDBJ databases">
        <title>De novo transcriptome assembly of four potential Pierce s Disease insect vectors from Arizona vineyards.</title>
        <authorList>
            <person name="Tassone E.E."/>
        </authorList>
    </citation>
    <scope>NUCLEOTIDE SEQUENCE</scope>
</reference>
<dbReference type="SMART" id="SM00868">
    <property type="entry name" value="zf-AD"/>
    <property type="match status" value="1"/>
</dbReference>
<sequence>MNLNNCRLCLLDNNNNASIFTDFNERSNLAAKIMQIANVQVYEGDGLSNLVCKTCISKVESFVQFKSQIEKSDYFLRQQLNRFQVDPLSATMETNSNIIKAEFSPIRKELF</sequence>
<dbReference type="EMBL" id="GEDC01012608">
    <property type="protein sequence ID" value="JAS24690.1"/>
    <property type="molecule type" value="Transcribed_RNA"/>
</dbReference>
<proteinExistence type="predicted"/>
<name>A0A1B6DGE3_9HEMI</name>
<organism evidence="3">
    <name type="scientific">Clastoptera arizonana</name>
    <name type="common">Arizona spittle bug</name>
    <dbReference type="NCBI Taxonomy" id="38151"/>
    <lineage>
        <taxon>Eukaryota</taxon>
        <taxon>Metazoa</taxon>
        <taxon>Ecdysozoa</taxon>
        <taxon>Arthropoda</taxon>
        <taxon>Hexapoda</taxon>
        <taxon>Insecta</taxon>
        <taxon>Pterygota</taxon>
        <taxon>Neoptera</taxon>
        <taxon>Paraneoptera</taxon>
        <taxon>Hemiptera</taxon>
        <taxon>Auchenorrhyncha</taxon>
        <taxon>Cercopoidea</taxon>
        <taxon>Clastopteridae</taxon>
        <taxon>Clastoptera</taxon>
    </lineage>
</organism>
<dbReference type="Gene3D" id="3.40.1800.20">
    <property type="match status" value="1"/>
</dbReference>
<dbReference type="GO" id="GO:0005634">
    <property type="term" value="C:nucleus"/>
    <property type="evidence" value="ECO:0007669"/>
    <property type="project" value="InterPro"/>
</dbReference>
<keyword evidence="1" id="KW-0863">Zinc-finger</keyword>
<dbReference type="PANTHER" id="PTHR39942:SF1">
    <property type="entry name" value="BCDNA.LD26519-RELATED"/>
    <property type="match status" value="1"/>
</dbReference>
<dbReference type="PROSITE" id="PS51915">
    <property type="entry name" value="ZAD"/>
    <property type="match status" value="1"/>
</dbReference>
<evidence type="ECO:0000259" key="2">
    <source>
        <dbReference type="PROSITE" id="PS51915"/>
    </source>
</evidence>